<feature type="transmembrane region" description="Helical" evidence="1">
    <location>
        <begin position="31"/>
        <end position="48"/>
    </location>
</feature>
<proteinExistence type="predicted"/>
<feature type="transmembrane region" description="Helical" evidence="1">
    <location>
        <begin position="77"/>
        <end position="97"/>
    </location>
</feature>
<gene>
    <name evidence="2" type="ORF">UFOPK3495_01547</name>
    <name evidence="3" type="ORF">UFOPK4237_01007</name>
</gene>
<reference evidence="2" key="1">
    <citation type="submission" date="2020-05" db="EMBL/GenBank/DDBJ databases">
        <authorList>
            <person name="Chiriac C."/>
            <person name="Salcher M."/>
            <person name="Ghai R."/>
            <person name="Kavagutti S V."/>
        </authorList>
    </citation>
    <scope>NUCLEOTIDE SEQUENCE</scope>
</reference>
<sequence>MEVMRLFTSLLAGMTLAVGFGVAQITGNRLVGGIVLVIGAAICGYRWWQSVGWFPTIASEFVFFASFVASHPLAKQIGAWPAVAVVGAVTVVASFVLTGPRAHQRP</sequence>
<dbReference type="EMBL" id="CAFBMC010000116">
    <property type="protein sequence ID" value="CAB4910379.1"/>
    <property type="molecule type" value="Genomic_DNA"/>
</dbReference>
<evidence type="ECO:0000313" key="3">
    <source>
        <dbReference type="EMBL" id="CAB5039566.1"/>
    </source>
</evidence>
<name>A0A6J7H3U5_9ZZZZ</name>
<dbReference type="AlphaFoldDB" id="A0A6J7H3U5"/>
<keyword evidence="1" id="KW-0812">Transmembrane</keyword>
<keyword evidence="1" id="KW-0472">Membrane</keyword>
<organism evidence="2">
    <name type="scientific">freshwater metagenome</name>
    <dbReference type="NCBI Taxonomy" id="449393"/>
    <lineage>
        <taxon>unclassified sequences</taxon>
        <taxon>metagenomes</taxon>
        <taxon>ecological metagenomes</taxon>
    </lineage>
</organism>
<evidence type="ECO:0000256" key="1">
    <source>
        <dbReference type="SAM" id="Phobius"/>
    </source>
</evidence>
<keyword evidence="1" id="KW-1133">Transmembrane helix</keyword>
<evidence type="ECO:0000313" key="2">
    <source>
        <dbReference type="EMBL" id="CAB4910379.1"/>
    </source>
</evidence>
<dbReference type="EMBL" id="CAFBPZ010000064">
    <property type="protein sequence ID" value="CAB5039566.1"/>
    <property type="molecule type" value="Genomic_DNA"/>
</dbReference>
<protein>
    <submittedName>
        <fullName evidence="2">Unannotated protein</fullName>
    </submittedName>
</protein>
<accession>A0A6J7H3U5</accession>